<name>A0A3N3DRJ9_9VIBR</name>
<dbReference type="GO" id="GO:0034194">
    <property type="term" value="P:D-galactonate catabolic process"/>
    <property type="evidence" value="ECO:0007669"/>
    <property type="project" value="InterPro"/>
</dbReference>
<dbReference type="GO" id="GO:0008671">
    <property type="term" value="F:2-dehydro-3-deoxygalactonokinase activity"/>
    <property type="evidence" value="ECO:0007669"/>
    <property type="project" value="InterPro"/>
</dbReference>
<keyword evidence="1" id="KW-0808">Transferase</keyword>
<organism evidence="1 2">
    <name type="scientific">Vibrio ponticus</name>
    <dbReference type="NCBI Taxonomy" id="265668"/>
    <lineage>
        <taxon>Bacteria</taxon>
        <taxon>Pseudomonadati</taxon>
        <taxon>Pseudomonadota</taxon>
        <taxon>Gammaproteobacteria</taxon>
        <taxon>Vibrionales</taxon>
        <taxon>Vibrionaceae</taxon>
        <taxon>Vibrio</taxon>
    </lineage>
</organism>
<dbReference type="InterPro" id="IPR042258">
    <property type="entry name" value="DGOK_N"/>
</dbReference>
<sequence>MTIMNNVDWLVIDWGTTNFRAFAMQEDGTLVGKTERNLGLLQVEGGEFASVLESILQDWLGEYQHLPIYMAGMVGSAQGWVDVPYVEAPVSLPMLAHGAHQFTLPWGAPAVIIPGVCYQVQPGRYDVMRGEEVQLFGLQTQIKQSDFSAALPGTHSKYAVMSDGMLHRFQTFMTGELFSVISTHTILGRALPEQVDSLDVFQKGVNESGGSDFTSALFAARTHRLFGHIAPEHIHDYLSGLLIGQELKHVSHSHLYLVGGVGLCQRYQQACESLSLTSEQVNGDEVFLIGMLEIKKVMNYDK</sequence>
<dbReference type="EMBL" id="RKIK01000157">
    <property type="protein sequence ID" value="ROV57112.1"/>
    <property type="molecule type" value="Genomic_DNA"/>
</dbReference>
<dbReference type="InterPro" id="IPR007729">
    <property type="entry name" value="DGOK"/>
</dbReference>
<dbReference type="InterPro" id="IPR042257">
    <property type="entry name" value="DGOK_C"/>
</dbReference>
<reference evidence="1 2" key="1">
    <citation type="submission" date="2018-11" db="EMBL/GenBank/DDBJ databases">
        <title>Vibrio ponticus strain CAIM 1751 pathogenic for the snapper Lutjanus guttatus.</title>
        <authorList>
            <person name="Soto-Rodriguez S."/>
            <person name="Lozano-Olvera R."/>
            <person name="Gomez-Gil B."/>
        </authorList>
    </citation>
    <scope>NUCLEOTIDE SEQUENCE [LARGE SCALE GENOMIC DNA]</scope>
    <source>
        <strain evidence="1 2">CAIM 1751</strain>
    </source>
</reference>
<dbReference type="Pfam" id="PF05035">
    <property type="entry name" value="DGOK"/>
    <property type="match status" value="1"/>
</dbReference>
<dbReference type="Gene3D" id="3.30.420.300">
    <property type="entry name" value="2-keto-3-deoxy-galactonokinase, substrate binding domain"/>
    <property type="match status" value="1"/>
</dbReference>
<comment type="caution">
    <text evidence="1">The sequence shown here is derived from an EMBL/GenBank/DDBJ whole genome shotgun (WGS) entry which is preliminary data.</text>
</comment>
<gene>
    <name evidence="1" type="ORF">EGH82_23085</name>
</gene>
<evidence type="ECO:0000313" key="1">
    <source>
        <dbReference type="EMBL" id="ROV57112.1"/>
    </source>
</evidence>
<dbReference type="Gene3D" id="3.30.420.310">
    <property type="entry name" value="2-keto-3-deoxy-galactonokinase, C-terminal domain"/>
    <property type="match status" value="1"/>
</dbReference>
<keyword evidence="1" id="KW-0418">Kinase</keyword>
<dbReference type="CDD" id="cd24012">
    <property type="entry name" value="ASKHA_NBD_KDGal-kinase"/>
    <property type="match status" value="1"/>
</dbReference>
<proteinExistence type="predicted"/>
<evidence type="ECO:0000313" key="2">
    <source>
        <dbReference type="Proteomes" id="UP000278792"/>
    </source>
</evidence>
<accession>A0A3N3DRJ9</accession>
<protein>
    <submittedName>
        <fullName evidence="1">2-dehydro-3-deoxygalactonokinase</fullName>
    </submittedName>
</protein>
<dbReference type="Proteomes" id="UP000278792">
    <property type="component" value="Unassembled WGS sequence"/>
</dbReference>
<dbReference type="AlphaFoldDB" id="A0A3N3DRJ9"/>